<gene>
    <name evidence="2" type="ORF">V5O48_003722</name>
</gene>
<feature type="compositionally biased region" description="Low complexity" evidence="1">
    <location>
        <begin position="35"/>
        <end position="47"/>
    </location>
</feature>
<evidence type="ECO:0000313" key="3">
    <source>
        <dbReference type="Proteomes" id="UP001465976"/>
    </source>
</evidence>
<dbReference type="Proteomes" id="UP001465976">
    <property type="component" value="Unassembled WGS sequence"/>
</dbReference>
<name>A0ABR3FSV3_9AGAR</name>
<comment type="caution">
    <text evidence="2">The sequence shown here is derived from an EMBL/GenBank/DDBJ whole genome shotgun (WGS) entry which is preliminary data.</text>
</comment>
<organism evidence="2 3">
    <name type="scientific">Marasmius crinis-equi</name>
    <dbReference type="NCBI Taxonomy" id="585013"/>
    <lineage>
        <taxon>Eukaryota</taxon>
        <taxon>Fungi</taxon>
        <taxon>Dikarya</taxon>
        <taxon>Basidiomycota</taxon>
        <taxon>Agaricomycotina</taxon>
        <taxon>Agaricomycetes</taxon>
        <taxon>Agaricomycetidae</taxon>
        <taxon>Agaricales</taxon>
        <taxon>Marasmiineae</taxon>
        <taxon>Marasmiaceae</taxon>
        <taxon>Marasmius</taxon>
    </lineage>
</organism>
<proteinExistence type="predicted"/>
<evidence type="ECO:0008006" key="4">
    <source>
        <dbReference type="Google" id="ProtNLM"/>
    </source>
</evidence>
<protein>
    <recommendedName>
        <fullName evidence="4">BZIP domain-containing protein</fullName>
    </recommendedName>
</protein>
<dbReference type="EMBL" id="JBAHYK010000109">
    <property type="protein sequence ID" value="KAL0578278.1"/>
    <property type="molecule type" value="Genomic_DNA"/>
</dbReference>
<keyword evidence="3" id="KW-1185">Reference proteome</keyword>
<feature type="compositionally biased region" description="Polar residues" evidence="1">
    <location>
        <begin position="81"/>
        <end position="90"/>
    </location>
</feature>
<sequence>MTSSPSPSPLLSGDHVVLFSSEVISDTGVPLTNVSFPSTPPISSSTSENSDVERDQSSNLETVRSSPPSPTVDRAAPKTVSWGTSDNEWGSGQEWADADPSSGWNTWNSTVQTPQITSLTSRSRAASDHDDTIFHWRPSESSVISHKHISQYARTDLQHVFKTTGIDTSSPSELDQAATPVWARTQLIRALPEAQRSKIPGPFFSLSQLKVRRADHICLVRDTEAKLVQNNSKLRVAREQQRQLRSQIGLVESRCKEMERANSDMIQKLVALEEVTKDLEDLEALVLVYC</sequence>
<evidence type="ECO:0000313" key="2">
    <source>
        <dbReference type="EMBL" id="KAL0578278.1"/>
    </source>
</evidence>
<accession>A0ABR3FSV3</accession>
<feature type="compositionally biased region" description="Polar residues" evidence="1">
    <location>
        <begin position="57"/>
        <end position="66"/>
    </location>
</feature>
<reference evidence="2 3" key="1">
    <citation type="submission" date="2024-02" db="EMBL/GenBank/DDBJ databases">
        <title>A draft genome for the cacao thread blight pathogen Marasmius crinis-equi.</title>
        <authorList>
            <person name="Cohen S.P."/>
            <person name="Baruah I.K."/>
            <person name="Amoako-Attah I."/>
            <person name="Bukari Y."/>
            <person name="Meinhardt L.W."/>
            <person name="Bailey B.A."/>
        </authorList>
    </citation>
    <scope>NUCLEOTIDE SEQUENCE [LARGE SCALE GENOMIC DNA]</scope>
    <source>
        <strain evidence="2 3">GH-76</strain>
    </source>
</reference>
<evidence type="ECO:0000256" key="1">
    <source>
        <dbReference type="SAM" id="MobiDB-lite"/>
    </source>
</evidence>
<feature type="region of interest" description="Disordered" evidence="1">
    <location>
        <begin position="29"/>
        <end position="100"/>
    </location>
</feature>